<dbReference type="InterPro" id="IPR027283">
    <property type="entry name" value="YerD"/>
</dbReference>
<accession>A0AA96J755</accession>
<reference evidence="6 7" key="1">
    <citation type="submission" date="2023-09" db="EMBL/GenBank/DDBJ databases">
        <title>Flavobacterium sp. a novel bacteria isolate from Pepper rhizosphere.</title>
        <authorList>
            <person name="Peng Y."/>
            <person name="Lee J."/>
        </authorList>
    </citation>
    <scope>NUCLEOTIDE SEQUENCE [LARGE SCALE GENOMIC DNA]</scope>
    <source>
        <strain evidence="5">PMR2A8</strain>
        <strain evidence="6 7">PMTSA4</strain>
    </source>
</reference>
<dbReference type="Pfam" id="PF01645">
    <property type="entry name" value="Glu_synthase"/>
    <property type="match status" value="1"/>
</dbReference>
<dbReference type="PIRSF" id="PIRSF006429">
    <property type="entry name" value="GOGAT_lg_2"/>
    <property type="match status" value="1"/>
</dbReference>
<dbReference type="AlphaFoldDB" id="A0AA96J842"/>
<evidence type="ECO:0000256" key="3">
    <source>
        <dbReference type="SAM" id="Phobius"/>
    </source>
</evidence>
<feature type="transmembrane region" description="Helical" evidence="3">
    <location>
        <begin position="5"/>
        <end position="22"/>
    </location>
</feature>
<dbReference type="EMBL" id="CP134878">
    <property type="protein sequence ID" value="WNM17939.1"/>
    <property type="molecule type" value="Genomic_DNA"/>
</dbReference>
<accession>A0AA96J842</accession>
<evidence type="ECO:0000313" key="6">
    <source>
        <dbReference type="EMBL" id="WNM21991.1"/>
    </source>
</evidence>
<evidence type="ECO:0000256" key="2">
    <source>
        <dbReference type="PIRNR" id="PIRNR006429"/>
    </source>
</evidence>
<name>A0AA96J842_9FLAO</name>
<dbReference type="PANTHER" id="PTHR43819:SF1">
    <property type="entry name" value="ARCHAEAL-TYPE GLUTAMATE SYNTHASE [NADPH]"/>
    <property type="match status" value="1"/>
</dbReference>
<organism evidence="6 7">
    <name type="scientific">Flavobacterium capsici</name>
    <dbReference type="NCBI Taxonomy" id="3075618"/>
    <lineage>
        <taxon>Bacteria</taxon>
        <taxon>Pseudomonadati</taxon>
        <taxon>Bacteroidota</taxon>
        <taxon>Flavobacteriia</taxon>
        <taxon>Flavobacteriales</taxon>
        <taxon>Flavobacteriaceae</taxon>
        <taxon>Flavobacterium</taxon>
    </lineage>
</organism>
<dbReference type="InterPro" id="IPR024188">
    <property type="entry name" value="GltB"/>
</dbReference>
<protein>
    <submittedName>
        <fullName evidence="6">Glutamate synthase-related protein</fullName>
    </submittedName>
</protein>
<feature type="domain" description="Glutamate synthase" evidence="4">
    <location>
        <begin position="127"/>
        <end position="469"/>
    </location>
</feature>
<dbReference type="PANTHER" id="PTHR43819">
    <property type="entry name" value="ARCHAEAL-TYPE GLUTAMATE SYNTHASE [NADPH]"/>
    <property type="match status" value="1"/>
</dbReference>
<evidence type="ECO:0000259" key="4">
    <source>
        <dbReference type="Pfam" id="PF01645"/>
    </source>
</evidence>
<proteinExistence type="inferred from homology"/>
<dbReference type="SUPFAM" id="SSF51395">
    <property type="entry name" value="FMN-linked oxidoreductases"/>
    <property type="match status" value="1"/>
</dbReference>
<evidence type="ECO:0000256" key="1">
    <source>
        <dbReference type="ARBA" id="ARBA00009716"/>
    </source>
</evidence>
<dbReference type="GO" id="GO:0006537">
    <property type="term" value="P:glutamate biosynthetic process"/>
    <property type="evidence" value="ECO:0007669"/>
    <property type="project" value="InterPro"/>
</dbReference>
<keyword evidence="3" id="KW-0472">Membrane</keyword>
<dbReference type="CDD" id="cd02808">
    <property type="entry name" value="GltS_FMN"/>
    <property type="match status" value="1"/>
</dbReference>
<comment type="similarity">
    <text evidence="1 2">Belongs to the glutamate synthase family.</text>
</comment>
<keyword evidence="3" id="KW-0812">Transmembrane</keyword>
<dbReference type="Gene3D" id="3.20.20.70">
    <property type="entry name" value="Aldolase class I"/>
    <property type="match status" value="1"/>
</dbReference>
<dbReference type="InterPro" id="IPR013785">
    <property type="entry name" value="Aldolase_TIM"/>
</dbReference>
<feature type="transmembrane region" description="Helical" evidence="3">
    <location>
        <begin position="28"/>
        <end position="45"/>
    </location>
</feature>
<dbReference type="Proteomes" id="UP001304515">
    <property type="component" value="Chromosome"/>
</dbReference>
<sequence>MRKAFLVISFTILCITGLLIYVNWKFSFLLMIFVPLILMGLYDMFQSKKTIRRNFPLLGRMRYLLESLGPEIRQYFIETDLDGKPFNRLQRDIVYQRSKKEPDSMPFGTQLDVYKDGYEWINHSINAISFSKTNENPRVRIGSSQCEKPYDASLFNISAMSFGSLSKNAIIALNNGAKQGGFYHNTGEGGLSPYHLQGGDVVWNIGTGYFSCRNQDGTFCFDEFTKRATLDNVKMIEIKFSQGAKPGHGGILPKEKVTDEIAAIRLVSKGHDIISPPAHSAFKTPLELMEFIKLLRNGSGGKPIGMKICIGNKSEFISICKAMTETKTYFDFITVDGGEGGTGAAPQEYSDHVGMPLRDAVAFVYDCLNGFDIKDQIKIIASGKVITGFDIIRNLSLGADLCNSARGMMFALGCIQALECHANTCPTGVATQNPDLMKGLVPEEKSVRVARFQHETVKSAVDLMSSAGLAHPDDVTREMVTTRIDRNKVETFAQTFPELETGCMLQEATVPKDFLYFWKKASVDKF</sequence>
<evidence type="ECO:0000313" key="5">
    <source>
        <dbReference type="EMBL" id="WNM17939.1"/>
    </source>
</evidence>
<keyword evidence="7" id="KW-1185">Reference proteome</keyword>
<evidence type="ECO:0000313" key="7">
    <source>
        <dbReference type="Proteomes" id="UP001304515"/>
    </source>
</evidence>
<dbReference type="EMBL" id="CP134890">
    <property type="protein sequence ID" value="WNM21991.1"/>
    <property type="molecule type" value="Genomic_DNA"/>
</dbReference>
<dbReference type="GO" id="GO:0015930">
    <property type="term" value="F:glutamate synthase activity"/>
    <property type="evidence" value="ECO:0007669"/>
    <property type="project" value="InterPro"/>
</dbReference>
<dbReference type="KEGG" id="fcj:RN605_01225"/>
<gene>
    <name evidence="6" type="ORF">RN605_01225</name>
    <name evidence="5" type="ORF">RN608_07925</name>
</gene>
<dbReference type="RefSeq" id="WP_313321589.1">
    <property type="nucleotide sequence ID" value="NZ_CP134878.1"/>
</dbReference>
<dbReference type="InterPro" id="IPR002932">
    <property type="entry name" value="Glu_synthdom"/>
</dbReference>
<dbReference type="PIRSF" id="PIRSF500060">
    <property type="entry name" value="UCP500060"/>
    <property type="match status" value="1"/>
</dbReference>
<keyword evidence="3" id="KW-1133">Transmembrane helix</keyword>